<dbReference type="Proteomes" id="UP000502415">
    <property type="component" value="Chromosome"/>
</dbReference>
<protein>
    <submittedName>
        <fullName evidence="1">Uncharacterized protein</fullName>
    </submittedName>
</protein>
<keyword evidence="2" id="KW-1185">Reference proteome</keyword>
<name>A0A7Z2VZW2_9BURK</name>
<organism evidence="1 2">
    <name type="scientific">Massilia forsythiae</name>
    <dbReference type="NCBI Taxonomy" id="2728020"/>
    <lineage>
        <taxon>Bacteria</taxon>
        <taxon>Pseudomonadati</taxon>
        <taxon>Pseudomonadota</taxon>
        <taxon>Betaproteobacteria</taxon>
        <taxon>Burkholderiales</taxon>
        <taxon>Oxalobacteraceae</taxon>
        <taxon>Telluria group</taxon>
        <taxon>Massilia</taxon>
    </lineage>
</organism>
<gene>
    <name evidence="1" type="ORF">HH212_22965</name>
</gene>
<sequence>MQSRCFKTFRRMLMEWRKDVRDEVFKRGAPPNKRRAATVEDYARHRMGLAMDRMGSTDCPTKKSQSARWAIAWGMALRKARSLA</sequence>
<evidence type="ECO:0000313" key="1">
    <source>
        <dbReference type="EMBL" id="QJE02528.1"/>
    </source>
</evidence>
<dbReference type="RefSeq" id="WP_170204612.1">
    <property type="nucleotide sequence ID" value="NZ_CP051685.1"/>
</dbReference>
<dbReference type="KEGG" id="mfy:HH212_22965"/>
<dbReference type="AlphaFoldDB" id="A0A7Z2VZW2"/>
<proteinExistence type="predicted"/>
<dbReference type="EMBL" id="CP051685">
    <property type="protein sequence ID" value="QJE02528.1"/>
    <property type="molecule type" value="Genomic_DNA"/>
</dbReference>
<reference evidence="1 2" key="1">
    <citation type="submission" date="2020-04" db="EMBL/GenBank/DDBJ databases">
        <title>Genome sequencing of novel species.</title>
        <authorList>
            <person name="Heo J."/>
            <person name="Kim S.-J."/>
            <person name="Kim J.-S."/>
            <person name="Hong S.-B."/>
            <person name="Kwon S.-W."/>
        </authorList>
    </citation>
    <scope>NUCLEOTIDE SEQUENCE [LARGE SCALE GENOMIC DNA]</scope>
    <source>
        <strain evidence="1 2">GN2-R2</strain>
    </source>
</reference>
<evidence type="ECO:0000313" key="2">
    <source>
        <dbReference type="Proteomes" id="UP000502415"/>
    </source>
</evidence>
<accession>A0A7Z2VZW2</accession>